<keyword evidence="3" id="KW-1185">Reference proteome</keyword>
<dbReference type="EMBL" id="JAPQKQ010000004">
    <property type="protein sequence ID" value="KAJ5201326.1"/>
    <property type="molecule type" value="Genomic_DNA"/>
</dbReference>
<evidence type="ECO:0000313" key="3">
    <source>
        <dbReference type="Proteomes" id="UP001150942"/>
    </source>
</evidence>
<dbReference type="EMBL" id="JAPQKQ010000003">
    <property type="protein sequence ID" value="KAJ5202167.1"/>
    <property type="molecule type" value="Genomic_DNA"/>
</dbReference>
<name>A0A9W9MHD3_9EURO</name>
<dbReference type="AlphaFoldDB" id="A0A9W9MHD3"/>
<dbReference type="Proteomes" id="UP001150942">
    <property type="component" value="Unassembled WGS sequence"/>
</dbReference>
<protein>
    <submittedName>
        <fullName evidence="1">Uncharacterized protein</fullName>
    </submittedName>
</protein>
<dbReference type="OrthoDB" id="9997739at2759"/>
<comment type="caution">
    <text evidence="1">The sequence shown here is derived from an EMBL/GenBank/DDBJ whole genome shotgun (WGS) entry which is preliminary data.</text>
</comment>
<gene>
    <name evidence="2" type="ORF">N7449_004246</name>
    <name evidence="1" type="ORF">N7449_006129</name>
</gene>
<reference evidence="1" key="1">
    <citation type="submission" date="2022-11" db="EMBL/GenBank/DDBJ databases">
        <authorList>
            <person name="Petersen C."/>
        </authorList>
    </citation>
    <scope>NUCLEOTIDE SEQUENCE</scope>
    <source>
        <strain evidence="1">IBT 20477</strain>
    </source>
</reference>
<sequence>MIEDIDEIVFACCCESVYSSDYSILSPTLNLLGSDTRQPRTEEDPRNLICNIFYPITLPRTYWKSLTRLHERKPLKTRPLIIDIAIRMCLYTTLKLTVLLTIQTRPYYVFCYYTG</sequence>
<evidence type="ECO:0000313" key="1">
    <source>
        <dbReference type="EMBL" id="KAJ5201326.1"/>
    </source>
</evidence>
<evidence type="ECO:0000313" key="2">
    <source>
        <dbReference type="EMBL" id="KAJ5202167.1"/>
    </source>
</evidence>
<reference evidence="1" key="2">
    <citation type="journal article" date="2023" name="IMA Fungus">
        <title>Comparative genomic study of the Penicillium genus elucidates a diverse pangenome and 15 lateral gene transfer events.</title>
        <authorList>
            <person name="Petersen C."/>
            <person name="Sorensen T."/>
            <person name="Nielsen M.R."/>
            <person name="Sondergaard T.E."/>
            <person name="Sorensen J.L."/>
            <person name="Fitzpatrick D.A."/>
            <person name="Frisvad J.C."/>
            <person name="Nielsen K.L."/>
        </authorList>
    </citation>
    <scope>NUCLEOTIDE SEQUENCE</scope>
    <source>
        <strain evidence="1">IBT 20477</strain>
    </source>
</reference>
<organism evidence="1 3">
    <name type="scientific">Penicillium cf. viridicatum</name>
    <dbReference type="NCBI Taxonomy" id="2972119"/>
    <lineage>
        <taxon>Eukaryota</taxon>
        <taxon>Fungi</taxon>
        <taxon>Dikarya</taxon>
        <taxon>Ascomycota</taxon>
        <taxon>Pezizomycotina</taxon>
        <taxon>Eurotiomycetes</taxon>
        <taxon>Eurotiomycetidae</taxon>
        <taxon>Eurotiales</taxon>
        <taxon>Aspergillaceae</taxon>
        <taxon>Penicillium</taxon>
    </lineage>
</organism>
<proteinExistence type="predicted"/>
<accession>A0A9W9MHD3</accession>